<reference evidence="1" key="1">
    <citation type="journal article" date="2021" name="Proc. Natl. Acad. Sci. U.S.A.">
        <title>A Catalog of Tens of Thousands of Viruses from Human Metagenomes Reveals Hidden Associations with Chronic Diseases.</title>
        <authorList>
            <person name="Tisza M.J."/>
            <person name="Buck C.B."/>
        </authorList>
    </citation>
    <scope>NUCLEOTIDE SEQUENCE</scope>
    <source>
        <strain evidence="1">Ctg8M33</strain>
    </source>
</reference>
<name>A0A8S5NLM7_9CAUD</name>
<accession>A0A8S5NLM7</accession>
<evidence type="ECO:0000313" key="1">
    <source>
        <dbReference type="EMBL" id="DAD95601.1"/>
    </source>
</evidence>
<protein>
    <submittedName>
        <fullName evidence="1">Uncharacterized protein</fullName>
    </submittedName>
</protein>
<dbReference type="EMBL" id="BK015197">
    <property type="protein sequence ID" value="DAD95601.1"/>
    <property type="molecule type" value="Genomic_DNA"/>
</dbReference>
<proteinExistence type="predicted"/>
<organism evidence="1">
    <name type="scientific">Myoviridae sp. ctg8M33</name>
    <dbReference type="NCBI Taxonomy" id="2826680"/>
    <lineage>
        <taxon>Viruses</taxon>
        <taxon>Duplodnaviria</taxon>
        <taxon>Heunggongvirae</taxon>
        <taxon>Uroviricota</taxon>
        <taxon>Caudoviricetes</taxon>
    </lineage>
</organism>
<sequence length="138" mass="14659">MGKVTLAEHLKACAEAAKNFTNGLVWQLAQTVTEALEEFETIKADKPGAVTVTIPAAGWQSGESVAAYPDYYDIADKSVTAKDRASVMIAPESMSAAIACKMCPTCETVEGAIRIRAKSAPTTPISAEYWLEAGKENS</sequence>